<evidence type="ECO:0000313" key="2">
    <source>
        <dbReference type="Proteomes" id="UP000662857"/>
    </source>
</evidence>
<organism evidence="1 2">
    <name type="scientific">Natronosporangium hydrolyticum</name>
    <dbReference type="NCBI Taxonomy" id="2811111"/>
    <lineage>
        <taxon>Bacteria</taxon>
        <taxon>Bacillati</taxon>
        <taxon>Actinomycetota</taxon>
        <taxon>Actinomycetes</taxon>
        <taxon>Micromonosporales</taxon>
        <taxon>Micromonosporaceae</taxon>
        <taxon>Natronosporangium</taxon>
    </lineage>
</organism>
<dbReference type="InterPro" id="IPR051806">
    <property type="entry name" value="HAD-like_SPP"/>
</dbReference>
<dbReference type="InterPro" id="IPR036412">
    <property type="entry name" value="HAD-like_sf"/>
</dbReference>
<dbReference type="KEGG" id="nhy:JQS43_13505"/>
<dbReference type="AlphaFoldDB" id="A0A895YP98"/>
<name>A0A895YP98_9ACTN</name>
<protein>
    <submittedName>
        <fullName evidence="1">HAD family phosphatase</fullName>
    </submittedName>
</protein>
<dbReference type="NCBIfam" id="TIGR01509">
    <property type="entry name" value="HAD-SF-IA-v3"/>
    <property type="match status" value="1"/>
</dbReference>
<dbReference type="InterPro" id="IPR006439">
    <property type="entry name" value="HAD-SF_hydro_IA"/>
</dbReference>
<keyword evidence="2" id="KW-1185">Reference proteome</keyword>
<dbReference type="Pfam" id="PF00702">
    <property type="entry name" value="Hydrolase"/>
    <property type="match status" value="1"/>
</dbReference>
<reference evidence="1" key="1">
    <citation type="submission" date="2021-02" db="EMBL/GenBank/DDBJ databases">
        <title>Natrosporangium hydrolyticum gen. nov., sp. nov, a haloalkaliphilic actinobacterium from a soda solonchak soil.</title>
        <authorList>
            <person name="Sorokin D.Y."/>
            <person name="Khijniak T.V."/>
            <person name="Zakharycheva A.P."/>
            <person name="Boueva O.V."/>
            <person name="Ariskina E.V."/>
            <person name="Hahnke R.L."/>
            <person name="Bunk B."/>
            <person name="Sproer C."/>
            <person name="Schumann P."/>
            <person name="Evtushenko L.I."/>
            <person name="Kublanov I.V."/>
        </authorList>
    </citation>
    <scope>NUCLEOTIDE SEQUENCE</scope>
    <source>
        <strain evidence="1">DSM 106523</strain>
    </source>
</reference>
<dbReference type="PANTHER" id="PTHR43481:SF4">
    <property type="entry name" value="GLYCEROL-1-PHOSPHATE PHOSPHOHYDROLASE 1-RELATED"/>
    <property type="match status" value="1"/>
</dbReference>
<evidence type="ECO:0000313" key="1">
    <source>
        <dbReference type="EMBL" id="QSB17309.1"/>
    </source>
</evidence>
<gene>
    <name evidence="1" type="ORF">JQS43_13505</name>
</gene>
<dbReference type="CDD" id="cd07505">
    <property type="entry name" value="HAD_BPGM-like"/>
    <property type="match status" value="1"/>
</dbReference>
<proteinExistence type="predicted"/>
<dbReference type="Gene3D" id="3.40.50.1000">
    <property type="entry name" value="HAD superfamily/HAD-like"/>
    <property type="match status" value="1"/>
</dbReference>
<dbReference type="InterPro" id="IPR023198">
    <property type="entry name" value="PGP-like_dom2"/>
</dbReference>
<dbReference type="PANTHER" id="PTHR43481">
    <property type="entry name" value="FRUCTOSE-1-PHOSPHATE PHOSPHATASE"/>
    <property type="match status" value="1"/>
</dbReference>
<accession>A0A895YP98</accession>
<dbReference type="Gene3D" id="1.10.150.240">
    <property type="entry name" value="Putative phosphatase, domain 2"/>
    <property type="match status" value="1"/>
</dbReference>
<dbReference type="Proteomes" id="UP000662857">
    <property type="component" value="Chromosome"/>
</dbReference>
<dbReference type="InterPro" id="IPR023214">
    <property type="entry name" value="HAD_sf"/>
</dbReference>
<dbReference type="SUPFAM" id="SSF56784">
    <property type="entry name" value="HAD-like"/>
    <property type="match status" value="1"/>
</dbReference>
<dbReference type="GO" id="GO:0050308">
    <property type="term" value="F:sugar-phosphatase activity"/>
    <property type="evidence" value="ECO:0007669"/>
    <property type="project" value="TreeGrafter"/>
</dbReference>
<dbReference type="EMBL" id="CP070499">
    <property type="protein sequence ID" value="QSB17309.1"/>
    <property type="molecule type" value="Genomic_DNA"/>
</dbReference>
<sequence length="212" mass="21873">MDGTLLDSEPLWGAAMDALAAHHGGLLSEAARLSMVGRNASESMAIFYSDVGVADPDLVTDELFLAERMGALFAEGVPWRPGATELLAEVRTAGLPTALVTSTARRLVEVVLDSTLGRGNFNVVICGDEVAEAKPHPEAYRTAASQLGVPIEQCVAIEDSPTGILSASAAGARVIGVPGELPLAGVDGAHLVTSLVEVDLGYLTRLAATARA</sequence>